<name>A0A017RWF0_9CLOT</name>
<organism evidence="13 14">
    <name type="scientific">Fervidicella metallireducens AeB</name>
    <dbReference type="NCBI Taxonomy" id="1403537"/>
    <lineage>
        <taxon>Bacteria</taxon>
        <taxon>Bacillati</taxon>
        <taxon>Bacillota</taxon>
        <taxon>Clostridia</taxon>
        <taxon>Eubacteriales</taxon>
        <taxon>Clostridiaceae</taxon>
        <taxon>Fervidicella</taxon>
    </lineage>
</organism>
<dbReference type="GO" id="GO:0009228">
    <property type="term" value="P:thiamine biosynthetic process"/>
    <property type="evidence" value="ECO:0007669"/>
    <property type="project" value="UniProtKB-KW"/>
</dbReference>
<dbReference type="EMBL" id="AZQP01000014">
    <property type="protein sequence ID" value="EYE88729.1"/>
    <property type="molecule type" value="Genomic_DNA"/>
</dbReference>
<evidence type="ECO:0000256" key="11">
    <source>
        <dbReference type="RuleBase" id="RU004253"/>
    </source>
</evidence>
<dbReference type="InterPro" id="IPR013785">
    <property type="entry name" value="Aldolase_TIM"/>
</dbReference>
<comment type="caution">
    <text evidence="13">The sequence shown here is derived from an EMBL/GenBank/DDBJ whole genome shotgun (WGS) entry which is preliminary data.</text>
</comment>
<dbReference type="SUPFAM" id="SSF51391">
    <property type="entry name" value="Thiamin phosphate synthase"/>
    <property type="match status" value="1"/>
</dbReference>
<comment type="catalytic activity">
    <reaction evidence="6 9 10">
        <text>4-methyl-5-(2-phosphooxyethyl)-thiazole + 4-amino-2-methyl-5-(diphosphooxymethyl)pyrimidine + H(+) = thiamine phosphate + diphosphate</text>
        <dbReference type="Rhea" id="RHEA:22328"/>
        <dbReference type="ChEBI" id="CHEBI:15378"/>
        <dbReference type="ChEBI" id="CHEBI:33019"/>
        <dbReference type="ChEBI" id="CHEBI:37575"/>
        <dbReference type="ChEBI" id="CHEBI:57841"/>
        <dbReference type="ChEBI" id="CHEBI:58296"/>
        <dbReference type="EC" id="2.5.1.3"/>
    </reaction>
</comment>
<feature type="binding site" evidence="9">
    <location>
        <position position="91"/>
    </location>
    <ligand>
        <name>Mg(2+)</name>
        <dbReference type="ChEBI" id="CHEBI:18420"/>
    </ligand>
</feature>
<comment type="similarity">
    <text evidence="9 10">Belongs to the thiamine-phosphate synthase family.</text>
</comment>
<comment type="caution">
    <text evidence="9">Lacks conserved residue(s) required for the propagation of feature annotation.</text>
</comment>
<dbReference type="CDD" id="cd00564">
    <property type="entry name" value="TMP_TenI"/>
    <property type="match status" value="1"/>
</dbReference>
<dbReference type="HAMAP" id="MF_00097">
    <property type="entry name" value="TMP_synthase"/>
    <property type="match status" value="1"/>
</dbReference>
<feature type="domain" description="Thiamine phosphate synthase/TenI" evidence="12">
    <location>
        <begin position="9"/>
        <end position="189"/>
    </location>
</feature>
<keyword evidence="2 9" id="KW-0808">Transferase</keyword>
<evidence type="ECO:0000256" key="7">
    <source>
        <dbReference type="ARBA" id="ARBA00047851"/>
    </source>
</evidence>
<evidence type="ECO:0000256" key="3">
    <source>
        <dbReference type="ARBA" id="ARBA00022723"/>
    </source>
</evidence>
<comment type="cofactor">
    <cofactor evidence="9">
        <name>Mg(2+)</name>
        <dbReference type="ChEBI" id="CHEBI:18420"/>
    </cofactor>
    <text evidence="9">Binds 1 Mg(2+) ion per subunit.</text>
</comment>
<gene>
    <name evidence="9" type="primary">thiE</name>
    <name evidence="13" type="ORF">Q428_06195</name>
</gene>
<sequence length="211" mass="23135">MKNNIDYSLYLVTDREVIGNRNIISCVEEALIGGVTIVQIREKNTSTKNFYNIAIKIKEVTDKYKVPLIINDRLDIALAINADGLHVGQSDMPTEVVRQLLGPDKILGVSAATMEEALKAQRDGADYIGVGAVFPTSNKNDARIVSLDLLRNIKKEVKIPVVAIGGINQRNIVKAMETGVDGVAVISAILSKENIADAARNLKKKWQPYHL</sequence>
<dbReference type="GO" id="GO:0005737">
    <property type="term" value="C:cytoplasm"/>
    <property type="evidence" value="ECO:0007669"/>
    <property type="project" value="TreeGrafter"/>
</dbReference>
<protein>
    <recommendedName>
        <fullName evidence="9">Thiamine-phosphate synthase</fullName>
        <shortName evidence="9">TP synthase</shortName>
        <shortName evidence="9">TPS</shortName>
        <ecNumber evidence="9">2.5.1.3</ecNumber>
    </recommendedName>
    <alternativeName>
        <fullName evidence="9">Thiamine-phosphate pyrophosphorylase</fullName>
        <shortName evidence="9">TMP pyrophosphorylase</shortName>
        <shortName evidence="9">TMP-PPase</shortName>
    </alternativeName>
</protein>
<proteinExistence type="inferred from homology"/>
<feature type="binding site" evidence="9">
    <location>
        <begin position="186"/>
        <end position="187"/>
    </location>
    <ligand>
        <name>2-[(2R,5Z)-2-carboxy-4-methylthiazol-5(2H)-ylidene]ethyl phosphate</name>
        <dbReference type="ChEBI" id="CHEBI:62899"/>
    </ligand>
</feature>
<comment type="function">
    <text evidence="9">Condenses 4-methyl-5-(beta-hydroxyethyl)thiazole monophosphate (THZ-P) and 2-methyl-4-amino-5-hydroxymethyl pyrimidine pyrophosphate (HMP-PP) to form thiamine monophosphate (TMP).</text>
</comment>
<feature type="binding site" evidence="9">
    <location>
        <position position="110"/>
    </location>
    <ligand>
        <name>4-amino-2-methyl-5-(diphosphooxymethyl)pyrimidine</name>
        <dbReference type="ChEBI" id="CHEBI:57841"/>
    </ligand>
</feature>
<dbReference type="OrthoDB" id="9812206at2"/>
<comment type="pathway">
    <text evidence="1 9 11">Cofactor biosynthesis; thiamine diphosphate biosynthesis; thiamine phosphate from 4-amino-2-methyl-5-diphosphomethylpyrimidine and 4-methyl-5-(2-phosphoethyl)-thiazole: step 1/1.</text>
</comment>
<evidence type="ECO:0000256" key="10">
    <source>
        <dbReference type="RuleBase" id="RU003826"/>
    </source>
</evidence>
<dbReference type="RefSeq" id="WP_035379116.1">
    <property type="nucleotide sequence ID" value="NZ_AZQP01000014.1"/>
</dbReference>
<evidence type="ECO:0000313" key="14">
    <source>
        <dbReference type="Proteomes" id="UP000019681"/>
    </source>
</evidence>
<keyword evidence="3 9" id="KW-0479">Metal-binding</keyword>
<feature type="binding site" evidence="9">
    <location>
        <position position="72"/>
    </location>
    <ligand>
        <name>Mg(2+)</name>
        <dbReference type="ChEBI" id="CHEBI:18420"/>
    </ligand>
</feature>
<dbReference type="PANTHER" id="PTHR20857:SF23">
    <property type="entry name" value="THIAMINE BIOSYNTHETIC BIFUNCTIONAL ENZYME"/>
    <property type="match status" value="1"/>
</dbReference>
<evidence type="ECO:0000256" key="4">
    <source>
        <dbReference type="ARBA" id="ARBA00022842"/>
    </source>
</evidence>
<keyword evidence="5 9" id="KW-0784">Thiamine biosynthesis</keyword>
<keyword evidence="14" id="KW-1185">Reference proteome</keyword>
<evidence type="ECO:0000256" key="9">
    <source>
        <dbReference type="HAMAP-Rule" id="MF_00097"/>
    </source>
</evidence>
<dbReference type="PANTHER" id="PTHR20857">
    <property type="entry name" value="THIAMINE-PHOSPHATE PYROPHOSPHORYLASE"/>
    <property type="match status" value="1"/>
</dbReference>
<dbReference type="AlphaFoldDB" id="A0A017RWF0"/>
<comment type="catalytic activity">
    <reaction evidence="8 9 10">
        <text>2-[(2R,5Z)-2-carboxy-4-methylthiazol-5(2H)-ylidene]ethyl phosphate + 4-amino-2-methyl-5-(diphosphooxymethyl)pyrimidine + 2 H(+) = thiamine phosphate + CO2 + diphosphate</text>
        <dbReference type="Rhea" id="RHEA:47844"/>
        <dbReference type="ChEBI" id="CHEBI:15378"/>
        <dbReference type="ChEBI" id="CHEBI:16526"/>
        <dbReference type="ChEBI" id="CHEBI:33019"/>
        <dbReference type="ChEBI" id="CHEBI:37575"/>
        <dbReference type="ChEBI" id="CHEBI:57841"/>
        <dbReference type="ChEBI" id="CHEBI:62899"/>
        <dbReference type="EC" id="2.5.1.3"/>
    </reaction>
</comment>
<feature type="binding site" evidence="9">
    <location>
        <position position="166"/>
    </location>
    <ligand>
        <name>2-[(2R,5Z)-2-carboxy-4-methylthiazol-5(2H)-ylidene]ethyl phosphate</name>
        <dbReference type="ChEBI" id="CHEBI:62899"/>
    </ligand>
</feature>
<evidence type="ECO:0000256" key="2">
    <source>
        <dbReference type="ARBA" id="ARBA00022679"/>
    </source>
</evidence>
<dbReference type="NCBIfam" id="TIGR00693">
    <property type="entry name" value="thiE"/>
    <property type="match status" value="1"/>
</dbReference>
<dbReference type="FunFam" id="3.20.20.70:FF:000096">
    <property type="entry name" value="Thiamine-phosphate synthase"/>
    <property type="match status" value="1"/>
</dbReference>
<evidence type="ECO:0000256" key="6">
    <source>
        <dbReference type="ARBA" id="ARBA00047334"/>
    </source>
</evidence>
<evidence type="ECO:0000256" key="8">
    <source>
        <dbReference type="ARBA" id="ARBA00047883"/>
    </source>
</evidence>
<dbReference type="InterPro" id="IPR034291">
    <property type="entry name" value="TMP_synthase"/>
</dbReference>
<evidence type="ECO:0000259" key="12">
    <source>
        <dbReference type="Pfam" id="PF02581"/>
    </source>
</evidence>
<keyword evidence="4 9" id="KW-0460">Magnesium</keyword>
<dbReference type="STRING" id="1403537.Q428_06195"/>
<dbReference type="InterPro" id="IPR022998">
    <property type="entry name" value="ThiamineP_synth_TenI"/>
</dbReference>
<dbReference type="GO" id="GO:0000287">
    <property type="term" value="F:magnesium ion binding"/>
    <property type="evidence" value="ECO:0007669"/>
    <property type="project" value="UniProtKB-UniRule"/>
</dbReference>
<dbReference type="GO" id="GO:0009229">
    <property type="term" value="P:thiamine diphosphate biosynthetic process"/>
    <property type="evidence" value="ECO:0007669"/>
    <property type="project" value="UniProtKB-UniRule"/>
</dbReference>
<comment type="catalytic activity">
    <reaction evidence="7 9 10">
        <text>2-(2-carboxy-4-methylthiazol-5-yl)ethyl phosphate + 4-amino-2-methyl-5-(diphosphooxymethyl)pyrimidine + 2 H(+) = thiamine phosphate + CO2 + diphosphate</text>
        <dbReference type="Rhea" id="RHEA:47848"/>
        <dbReference type="ChEBI" id="CHEBI:15378"/>
        <dbReference type="ChEBI" id="CHEBI:16526"/>
        <dbReference type="ChEBI" id="CHEBI:33019"/>
        <dbReference type="ChEBI" id="CHEBI:37575"/>
        <dbReference type="ChEBI" id="CHEBI:57841"/>
        <dbReference type="ChEBI" id="CHEBI:62890"/>
        <dbReference type="EC" id="2.5.1.3"/>
    </reaction>
</comment>
<feature type="binding site" evidence="9">
    <location>
        <position position="71"/>
    </location>
    <ligand>
        <name>4-amino-2-methyl-5-(diphosphooxymethyl)pyrimidine</name>
        <dbReference type="ChEBI" id="CHEBI:57841"/>
    </ligand>
</feature>
<dbReference type="Proteomes" id="UP000019681">
    <property type="component" value="Unassembled WGS sequence"/>
</dbReference>
<dbReference type="UniPathway" id="UPA00060">
    <property type="reaction ID" value="UER00141"/>
</dbReference>
<feature type="binding site" evidence="9">
    <location>
        <position position="139"/>
    </location>
    <ligand>
        <name>4-amino-2-methyl-5-(diphosphooxymethyl)pyrimidine</name>
        <dbReference type="ChEBI" id="CHEBI:57841"/>
    </ligand>
</feature>
<feature type="binding site" evidence="9">
    <location>
        <begin position="39"/>
        <end position="43"/>
    </location>
    <ligand>
        <name>4-amino-2-methyl-5-(diphosphooxymethyl)pyrimidine</name>
        <dbReference type="ChEBI" id="CHEBI:57841"/>
    </ligand>
</feature>
<dbReference type="Pfam" id="PF02581">
    <property type="entry name" value="TMP-TENI"/>
    <property type="match status" value="1"/>
</dbReference>
<dbReference type="GO" id="GO:0004789">
    <property type="term" value="F:thiamine-phosphate diphosphorylase activity"/>
    <property type="evidence" value="ECO:0007669"/>
    <property type="project" value="UniProtKB-UniRule"/>
</dbReference>
<evidence type="ECO:0000256" key="1">
    <source>
        <dbReference type="ARBA" id="ARBA00005165"/>
    </source>
</evidence>
<evidence type="ECO:0000313" key="13">
    <source>
        <dbReference type="EMBL" id="EYE88729.1"/>
    </source>
</evidence>
<reference evidence="13 14" key="1">
    <citation type="journal article" date="2014" name="Genome Announc.">
        <title>Draft Genome Sequence of Fervidicella metallireducens Strain AeBT, an Iron-Reducing Thermoanaerobe from the Great Artesian Basin.</title>
        <authorList>
            <person name="Patel B.K."/>
        </authorList>
    </citation>
    <scope>NUCLEOTIDE SEQUENCE [LARGE SCALE GENOMIC DNA]</scope>
    <source>
        <strain evidence="13 14">AeB</strain>
    </source>
</reference>
<dbReference type="Gene3D" id="3.20.20.70">
    <property type="entry name" value="Aldolase class I"/>
    <property type="match status" value="1"/>
</dbReference>
<dbReference type="InterPro" id="IPR036206">
    <property type="entry name" value="ThiamineP_synth_sf"/>
</dbReference>
<evidence type="ECO:0000256" key="5">
    <source>
        <dbReference type="ARBA" id="ARBA00022977"/>
    </source>
</evidence>
<dbReference type="EC" id="2.5.1.3" evidence="9"/>
<accession>A0A017RWF0</accession>